<evidence type="ECO:0000256" key="7">
    <source>
        <dbReference type="ARBA" id="ARBA00022833"/>
    </source>
</evidence>
<evidence type="ECO:0000256" key="15">
    <source>
        <dbReference type="ARBA" id="ARBA00034483"/>
    </source>
</evidence>
<dbReference type="FunFam" id="2.10.110.20:FF:000001">
    <property type="entry name" value="lysine-specific demethylase 6A isoform X2"/>
    <property type="match status" value="1"/>
</dbReference>
<evidence type="ECO:0000256" key="11">
    <source>
        <dbReference type="ARBA" id="ARBA00023002"/>
    </source>
</evidence>
<dbReference type="InterPro" id="IPR048560">
    <property type="entry name" value="KDM6A_B-like_GATAL"/>
</dbReference>
<evidence type="ECO:0000256" key="21">
    <source>
        <dbReference type="ARBA" id="ARBA00078702"/>
    </source>
</evidence>
<dbReference type="Pfam" id="PF21326">
    <property type="entry name" value="KDM6_GATAL"/>
    <property type="match status" value="1"/>
</dbReference>
<evidence type="ECO:0000313" key="26">
    <source>
        <dbReference type="Ensembl" id="ENSMALP00000016540.1"/>
    </source>
</evidence>
<keyword evidence="11" id="KW-0560">Oxidoreductase</keyword>
<keyword evidence="7" id="KW-0862">Zinc</keyword>
<keyword evidence="9" id="KW-0156">Chromatin regulator</keyword>
<evidence type="ECO:0000256" key="20">
    <source>
        <dbReference type="ARBA" id="ARBA00069212"/>
    </source>
</evidence>
<keyword evidence="8" id="KW-0832">Ubl conjugation</keyword>
<keyword evidence="5" id="KW-0597">Phosphoprotein</keyword>
<dbReference type="PANTHER" id="PTHR14017">
    <property type="entry name" value="LYSINE-SPECIFIC DEMETHYLASE"/>
    <property type="match status" value="1"/>
</dbReference>
<accession>A0A3Q3JIM6</accession>
<dbReference type="Gene3D" id="1.20.58.1370">
    <property type="match status" value="1"/>
</dbReference>
<evidence type="ECO:0000259" key="25">
    <source>
        <dbReference type="PROSITE" id="PS51184"/>
    </source>
</evidence>
<dbReference type="GO" id="GO:0044666">
    <property type="term" value="C:MLL3/4 complex"/>
    <property type="evidence" value="ECO:0007669"/>
    <property type="project" value="TreeGrafter"/>
</dbReference>
<dbReference type="SUPFAM" id="SSF51197">
    <property type="entry name" value="Clavaminate synthase-like"/>
    <property type="match status" value="1"/>
</dbReference>
<dbReference type="EC" id="1.14.11.68" evidence="16"/>
<dbReference type="AlphaFoldDB" id="A0A3Q3JIM6"/>
<dbReference type="Gene3D" id="2.10.110.20">
    <property type="match status" value="1"/>
</dbReference>
<keyword evidence="12" id="KW-0408">Iron</keyword>
<comment type="subcellular location">
    <subcellularLocation>
        <location evidence="3">Nucleus</location>
    </subcellularLocation>
</comment>
<reference evidence="26" key="1">
    <citation type="submission" date="2025-08" db="UniProtKB">
        <authorList>
            <consortium name="Ensembl"/>
        </authorList>
    </citation>
    <scope>IDENTIFICATION</scope>
</reference>
<dbReference type="Pfam" id="PF21322">
    <property type="entry name" value="KDM6_C-hel"/>
    <property type="match status" value="1"/>
</dbReference>
<dbReference type="Proteomes" id="UP000261600">
    <property type="component" value="Unplaced"/>
</dbReference>
<dbReference type="Pfam" id="PF02373">
    <property type="entry name" value="JmjC"/>
    <property type="match status" value="1"/>
</dbReference>
<dbReference type="GO" id="GO:0071558">
    <property type="term" value="F:histone H3K27me2/H3K27me3 demethylase activity"/>
    <property type="evidence" value="ECO:0007669"/>
    <property type="project" value="UniProtKB-EC"/>
</dbReference>
<evidence type="ECO:0000256" key="1">
    <source>
        <dbReference type="ARBA" id="ARBA00001954"/>
    </source>
</evidence>
<evidence type="ECO:0000256" key="13">
    <source>
        <dbReference type="ARBA" id="ARBA00023198"/>
    </source>
</evidence>
<evidence type="ECO:0000256" key="18">
    <source>
        <dbReference type="ARBA" id="ARBA00059748"/>
    </source>
</evidence>
<evidence type="ECO:0000256" key="3">
    <source>
        <dbReference type="ARBA" id="ARBA00004123"/>
    </source>
</evidence>
<feature type="domain" description="JmjC" evidence="25">
    <location>
        <begin position="242"/>
        <end position="405"/>
    </location>
</feature>
<comment type="similarity">
    <text evidence="15">Belongs to the UTX family.</text>
</comment>
<evidence type="ECO:0000256" key="22">
    <source>
        <dbReference type="ARBA" id="ARBA00079190"/>
    </source>
</evidence>
<keyword evidence="6" id="KW-0479">Metal-binding</keyword>
<comment type="cofactor">
    <cofactor evidence="1">
        <name>Fe(2+)</name>
        <dbReference type="ChEBI" id="CHEBI:29033"/>
    </cofactor>
</comment>
<dbReference type="PROSITE" id="PS51184">
    <property type="entry name" value="JMJC"/>
    <property type="match status" value="1"/>
</dbReference>
<keyword evidence="27" id="KW-1185">Reference proteome</keyword>
<dbReference type="InterPro" id="IPR051630">
    <property type="entry name" value="Corepressor-Demethylase"/>
</dbReference>
<dbReference type="STRING" id="43700.ENSMALP00000016540"/>
<comment type="cofactor">
    <cofactor evidence="2">
        <name>L-ascorbate</name>
        <dbReference type="ChEBI" id="CHEBI:38290"/>
    </cofactor>
</comment>
<keyword evidence="10" id="KW-0223">Dioxygenase</keyword>
<dbReference type="InterPro" id="IPR046941">
    <property type="entry name" value="KDM6_GATAL_sf"/>
</dbReference>
<protein>
    <recommendedName>
        <fullName evidence="20">Lysine-specific demethylase 6B</fullName>
        <ecNumber evidence="16">1.14.11.68</ecNumber>
    </recommendedName>
    <alternativeName>
        <fullName evidence="21">JmjC domain-containing protein 3</fullName>
    </alternativeName>
    <alternativeName>
        <fullName evidence="23">Jumonji domain-containing protein 3</fullName>
    </alternativeName>
    <alternativeName>
        <fullName evidence="22">[histone H3]-trimethyl-L-lysine(27) demethylase 6B</fullName>
    </alternativeName>
</protein>
<dbReference type="PANTHER" id="PTHR14017:SF5">
    <property type="entry name" value="LYSINE-SPECIFIC DEMETHYLASE 6B"/>
    <property type="match status" value="1"/>
</dbReference>
<dbReference type="GO" id="GO:0000978">
    <property type="term" value="F:RNA polymerase II cis-regulatory region sequence-specific DNA binding"/>
    <property type="evidence" value="ECO:0007669"/>
    <property type="project" value="TreeGrafter"/>
</dbReference>
<dbReference type="InterPro" id="IPR048562">
    <property type="entry name" value="KDM6A_B-like_C-hel"/>
</dbReference>
<evidence type="ECO:0000256" key="4">
    <source>
        <dbReference type="ARBA" id="ARBA00022499"/>
    </source>
</evidence>
<keyword evidence="4" id="KW-1017">Isopeptide bond</keyword>
<proteinExistence type="inferred from homology"/>
<evidence type="ECO:0000256" key="19">
    <source>
        <dbReference type="ARBA" id="ARBA00063549"/>
    </source>
</evidence>
<evidence type="ECO:0000256" key="16">
    <source>
        <dbReference type="ARBA" id="ARBA00034525"/>
    </source>
</evidence>
<evidence type="ECO:0000256" key="10">
    <source>
        <dbReference type="ARBA" id="ARBA00022964"/>
    </source>
</evidence>
<comment type="catalytic activity">
    <reaction evidence="17">
        <text>N(6),N(6),N(6)-trimethyl-L-lysyl(27)-[histone H3] + 2 2-oxoglutarate + 2 O2 = N(6)-methyl-L-lysyl(27)-[histone H3] + 2 formaldehyde + 2 succinate + 2 CO2</text>
        <dbReference type="Rhea" id="RHEA:60224"/>
        <dbReference type="Rhea" id="RHEA-COMP:15535"/>
        <dbReference type="Rhea" id="RHEA-COMP:15544"/>
        <dbReference type="ChEBI" id="CHEBI:15379"/>
        <dbReference type="ChEBI" id="CHEBI:16526"/>
        <dbReference type="ChEBI" id="CHEBI:16810"/>
        <dbReference type="ChEBI" id="CHEBI:16842"/>
        <dbReference type="ChEBI" id="CHEBI:30031"/>
        <dbReference type="ChEBI" id="CHEBI:61929"/>
        <dbReference type="ChEBI" id="CHEBI:61961"/>
        <dbReference type="EC" id="1.14.11.68"/>
    </reaction>
</comment>
<evidence type="ECO:0000256" key="14">
    <source>
        <dbReference type="ARBA" id="ARBA00023242"/>
    </source>
</evidence>
<evidence type="ECO:0000256" key="9">
    <source>
        <dbReference type="ARBA" id="ARBA00022853"/>
    </source>
</evidence>
<dbReference type="FunFam" id="2.60.120.650:FF:000009">
    <property type="entry name" value="Putative lysine-specific demethylase 6B"/>
    <property type="match status" value="1"/>
</dbReference>
<dbReference type="FunFam" id="1.20.58.1370:FF:000001">
    <property type="entry name" value="lysine-specific demethylase 6A isoform X2"/>
    <property type="match status" value="1"/>
</dbReference>
<keyword evidence="14" id="KW-0539">Nucleus</keyword>
<evidence type="ECO:0000256" key="2">
    <source>
        <dbReference type="ARBA" id="ARBA00001961"/>
    </source>
</evidence>
<evidence type="ECO:0000256" key="23">
    <source>
        <dbReference type="ARBA" id="ARBA00082905"/>
    </source>
</evidence>
<keyword evidence="13" id="KW-0395">Inflammatory response</keyword>
<dbReference type="GO" id="GO:0031490">
    <property type="term" value="F:chromatin DNA binding"/>
    <property type="evidence" value="ECO:0007669"/>
    <property type="project" value="TreeGrafter"/>
</dbReference>
<evidence type="ECO:0000256" key="6">
    <source>
        <dbReference type="ARBA" id="ARBA00022723"/>
    </source>
</evidence>
<evidence type="ECO:0000256" key="8">
    <source>
        <dbReference type="ARBA" id="ARBA00022843"/>
    </source>
</evidence>
<name>A0A3Q3JIM6_MONAL</name>
<dbReference type="InterPro" id="IPR003347">
    <property type="entry name" value="JmjC_dom"/>
</dbReference>
<evidence type="ECO:0000256" key="5">
    <source>
        <dbReference type="ARBA" id="ARBA00022553"/>
    </source>
</evidence>
<sequence length="570" mass="64600">TSPQPTSPPQQAQPSAQGSTDFLKLKALSDGPPKELKIRLIKVESGDRETFIASEVEEKRIPLEEISIKNTASEIIKIKGKFKESYLLPAFSVKPIMSTEEPIPREQLNPPTPSIYLESKRDAFSPVLLQFCTDSKNPVTVIRGLAGSLRLNLGLFSTKSLVEANAEQAVEVRTQVQQPSDENWDPSGTGQTWPCESSRSHTTIAKYAQYQASSFQESLGEQKPGGKIIKFGTNIDLSDPKRWKPQLQELQKLPAFMRVASSGNMLSHVGHTILGMNTVQLYMKVPGSRTPGHQENNNFCSVNINIGPGDCEWFCVHDNYWQAISDFCEKHGVDYLTGSWWPVLEDLYSASIPVYRFIQRPGDLVWINAGTVHWVQAVGWCNNIAWNVGPLNGYQYQLALERFEWNEVKKVKSIVPMIHVSWNVARTVKITDPDTYKMIKHCLLQSMKHIQILRDQLVAEGKKISYQSRVKDEPAYYCNECDVEVFNLLFVTCENSSRKMYVVHCEDCARQRSPNLNNVVVLEQYRIEELMNTYDSFSLVSVHMPLVLLLGQTNRSVLPVMPFKKLEVHF</sequence>
<evidence type="ECO:0000256" key="12">
    <source>
        <dbReference type="ARBA" id="ARBA00023004"/>
    </source>
</evidence>
<dbReference type="GO" id="GO:0046872">
    <property type="term" value="F:metal ion binding"/>
    <property type="evidence" value="ECO:0007669"/>
    <property type="project" value="UniProtKB-KW"/>
</dbReference>
<evidence type="ECO:0000313" key="27">
    <source>
        <dbReference type="Proteomes" id="UP000261600"/>
    </source>
</evidence>
<feature type="region of interest" description="Disordered" evidence="24">
    <location>
        <begin position="175"/>
        <end position="197"/>
    </location>
</feature>
<comment type="subunit">
    <text evidence="19">Interacts with TLE1. Component of the MLL4 complex, at least composed of KMT2B/MLL4, ASH2L, RBBP5, WDR5, and KDM6B. Interacts with TBX21, SMARCA4, SMARCC1 and SMARCC2.</text>
</comment>
<reference evidence="26" key="2">
    <citation type="submission" date="2025-09" db="UniProtKB">
        <authorList>
            <consortium name="Ensembl"/>
        </authorList>
    </citation>
    <scope>IDENTIFICATION</scope>
</reference>
<evidence type="ECO:0000256" key="17">
    <source>
        <dbReference type="ARBA" id="ARBA00048695"/>
    </source>
</evidence>
<dbReference type="Ensembl" id="ENSMALT00000016872.1">
    <property type="protein sequence ID" value="ENSMALP00000016540.1"/>
    <property type="gene ID" value="ENSMALG00000011593.1"/>
</dbReference>
<dbReference type="GO" id="GO:0007507">
    <property type="term" value="P:heart development"/>
    <property type="evidence" value="ECO:0007669"/>
    <property type="project" value="TreeGrafter"/>
</dbReference>
<dbReference type="Gene3D" id="2.60.120.650">
    <property type="entry name" value="Cupin"/>
    <property type="match status" value="1"/>
</dbReference>
<evidence type="ECO:0000256" key="24">
    <source>
        <dbReference type="SAM" id="MobiDB-lite"/>
    </source>
</evidence>
<comment type="function">
    <text evidence="18">Histone demethylase that specifically demethylates 'Lys-27' of histone H3, thereby playing a central role in histone code. Demethylates trimethylated and dimethylated H3 'Lys-27'. Plays a central role in regulation of posterior development, by regulating HOX gene expression. Involved in inflammatory response by participating in macrophage differentiation in case of inflammation by regulating gene expression and macrophage differentiation. Plays a demethylase-independent role in chromatin remodeling to regulate T-box family member-dependent gene expression by acting as a link between T-box factors and the SMARCA4-containing SWI/SNF remodeling complex.</text>
</comment>
<organism evidence="26 27">
    <name type="scientific">Monopterus albus</name>
    <name type="common">Swamp eel</name>
    <dbReference type="NCBI Taxonomy" id="43700"/>
    <lineage>
        <taxon>Eukaryota</taxon>
        <taxon>Metazoa</taxon>
        <taxon>Chordata</taxon>
        <taxon>Craniata</taxon>
        <taxon>Vertebrata</taxon>
        <taxon>Euteleostomi</taxon>
        <taxon>Actinopterygii</taxon>
        <taxon>Neopterygii</taxon>
        <taxon>Teleostei</taxon>
        <taxon>Neoteleostei</taxon>
        <taxon>Acanthomorphata</taxon>
        <taxon>Anabantaria</taxon>
        <taxon>Synbranchiformes</taxon>
        <taxon>Synbranchidae</taxon>
        <taxon>Monopterus</taxon>
    </lineage>
</organism>
<feature type="region of interest" description="Disordered" evidence="24">
    <location>
        <begin position="1"/>
        <end position="28"/>
    </location>
</feature>
<dbReference type="SMART" id="SM00558">
    <property type="entry name" value="JmjC"/>
    <property type="match status" value="1"/>
</dbReference>
<dbReference type="GO" id="GO:0006954">
    <property type="term" value="P:inflammatory response"/>
    <property type="evidence" value="ECO:0007669"/>
    <property type="project" value="UniProtKB-KW"/>
</dbReference>
<dbReference type="GO" id="GO:0010468">
    <property type="term" value="P:regulation of gene expression"/>
    <property type="evidence" value="ECO:0007669"/>
    <property type="project" value="TreeGrafter"/>
</dbReference>